<feature type="domain" description="Rhodanese" evidence="1">
    <location>
        <begin position="41"/>
        <end position="125"/>
    </location>
</feature>
<sequence length="125" mass="13797">METVFLLIAVVAIGFILATKMGKSQKGIKQSSTEELQKNLNQKDKQYVDVRTPAEYKRGAVPGFQNIPLNELPKRMTELTKDKEVVVMCQSGMRSMKASSTLKKNGFGSVTNIKGGMSAWKGKVK</sequence>
<comment type="caution">
    <text evidence="2">The sequence shown here is derived from an EMBL/GenBank/DDBJ whole genome shotgun (WGS) entry which is preliminary data.</text>
</comment>
<reference evidence="2 3" key="1">
    <citation type="submission" date="2015-01" db="EMBL/GenBank/DDBJ databases">
        <title>Jeotgalibacillus campisalis genome sequencing.</title>
        <authorList>
            <person name="Goh K.M."/>
            <person name="Chan K.-G."/>
            <person name="Yaakop A.S."/>
            <person name="Ee R."/>
            <person name="Gan H.M."/>
            <person name="Chan C.S."/>
        </authorList>
    </citation>
    <scope>NUCLEOTIDE SEQUENCE [LARGE SCALE GENOMIC DNA]</scope>
    <source>
        <strain evidence="2 3">SF-57</strain>
    </source>
</reference>
<name>A0A0C2W4G1_9BACL</name>
<keyword evidence="2" id="KW-0808">Transferase</keyword>
<keyword evidence="3" id="KW-1185">Reference proteome</keyword>
<dbReference type="InterPro" id="IPR050229">
    <property type="entry name" value="GlpE_sulfurtransferase"/>
</dbReference>
<dbReference type="Gene3D" id="3.40.250.10">
    <property type="entry name" value="Rhodanese-like domain"/>
    <property type="match status" value="1"/>
</dbReference>
<dbReference type="EC" id="2.8.1.1" evidence="2"/>
<dbReference type="PANTHER" id="PTHR43031">
    <property type="entry name" value="FAD-DEPENDENT OXIDOREDUCTASE"/>
    <property type="match status" value="1"/>
</dbReference>
<proteinExistence type="predicted"/>
<gene>
    <name evidence="2" type="ORF">KR50_08240</name>
</gene>
<protein>
    <submittedName>
        <fullName evidence="2">Sulfurtransferase</fullName>
        <ecNumber evidence="2">2.8.1.1</ecNumber>
    </submittedName>
</protein>
<dbReference type="PATRIC" id="fig|220754.4.peg.844"/>
<dbReference type="CDD" id="cd00158">
    <property type="entry name" value="RHOD"/>
    <property type="match status" value="1"/>
</dbReference>
<dbReference type="InterPro" id="IPR001763">
    <property type="entry name" value="Rhodanese-like_dom"/>
</dbReference>
<dbReference type="Proteomes" id="UP000031972">
    <property type="component" value="Unassembled WGS sequence"/>
</dbReference>
<dbReference type="EMBL" id="JXRR01000008">
    <property type="protein sequence ID" value="KIL50943.1"/>
    <property type="molecule type" value="Genomic_DNA"/>
</dbReference>
<dbReference type="Pfam" id="PF00581">
    <property type="entry name" value="Rhodanese"/>
    <property type="match status" value="1"/>
</dbReference>
<dbReference type="PANTHER" id="PTHR43031:SF17">
    <property type="entry name" value="SULFURTRANSFERASE YTWF-RELATED"/>
    <property type="match status" value="1"/>
</dbReference>
<evidence type="ECO:0000259" key="1">
    <source>
        <dbReference type="PROSITE" id="PS50206"/>
    </source>
</evidence>
<dbReference type="GO" id="GO:0004792">
    <property type="term" value="F:thiosulfate-cyanide sulfurtransferase activity"/>
    <property type="evidence" value="ECO:0007669"/>
    <property type="project" value="UniProtKB-EC"/>
</dbReference>
<accession>A0A0C2W4G1</accession>
<dbReference type="SUPFAM" id="SSF52821">
    <property type="entry name" value="Rhodanese/Cell cycle control phosphatase"/>
    <property type="match status" value="1"/>
</dbReference>
<dbReference type="InterPro" id="IPR036873">
    <property type="entry name" value="Rhodanese-like_dom_sf"/>
</dbReference>
<dbReference type="SMART" id="SM00450">
    <property type="entry name" value="RHOD"/>
    <property type="match status" value="1"/>
</dbReference>
<organism evidence="2 3">
    <name type="scientific">Jeotgalibacillus campisalis</name>
    <dbReference type="NCBI Taxonomy" id="220754"/>
    <lineage>
        <taxon>Bacteria</taxon>
        <taxon>Bacillati</taxon>
        <taxon>Bacillota</taxon>
        <taxon>Bacilli</taxon>
        <taxon>Bacillales</taxon>
        <taxon>Caryophanaceae</taxon>
        <taxon>Jeotgalibacillus</taxon>
    </lineage>
</organism>
<evidence type="ECO:0000313" key="3">
    <source>
        <dbReference type="Proteomes" id="UP000031972"/>
    </source>
</evidence>
<dbReference type="PROSITE" id="PS50206">
    <property type="entry name" value="RHODANESE_3"/>
    <property type="match status" value="1"/>
</dbReference>
<evidence type="ECO:0000313" key="2">
    <source>
        <dbReference type="EMBL" id="KIL50943.1"/>
    </source>
</evidence>
<dbReference type="AlphaFoldDB" id="A0A0C2W4G1"/>
<dbReference type="OrthoDB" id="9800872at2"/>